<dbReference type="PANTHER" id="PTHR44196:SF1">
    <property type="entry name" value="DEHYDROGENASE_REDUCTASE SDR FAMILY MEMBER 7B"/>
    <property type="match status" value="1"/>
</dbReference>
<keyword evidence="4" id="KW-1185">Reference proteome</keyword>
<dbReference type="InterPro" id="IPR036291">
    <property type="entry name" value="NAD(P)-bd_dom_sf"/>
</dbReference>
<dbReference type="EMBL" id="JAQQXP010000003">
    <property type="protein sequence ID" value="MDC8832784.1"/>
    <property type="molecule type" value="Genomic_DNA"/>
</dbReference>
<organism evidence="3 4">
    <name type="scientific">Alteromonas gilva</name>
    <dbReference type="NCBI Taxonomy" id="2987522"/>
    <lineage>
        <taxon>Bacteria</taxon>
        <taxon>Pseudomonadati</taxon>
        <taxon>Pseudomonadota</taxon>
        <taxon>Gammaproteobacteria</taxon>
        <taxon>Alteromonadales</taxon>
        <taxon>Alteromonadaceae</taxon>
        <taxon>Alteromonas/Salinimonas group</taxon>
        <taxon>Alteromonas</taxon>
    </lineage>
</organism>
<keyword evidence="2" id="KW-0560">Oxidoreductase</keyword>
<evidence type="ECO:0000256" key="1">
    <source>
        <dbReference type="ARBA" id="ARBA00006484"/>
    </source>
</evidence>
<sequence length="236" mass="26001">MKTMLITGATSGIGEALANHAAAQGYQVIACGRNSDKLNELDQRSNITTLQFDVTDIDSVTAALNDIHFDIAVLNAGTCEYVDLPDFEPDMFRRVFEVNFFGIVNCIKGLLPSAKAGCQIVIIDSMARLLPFTRSQAYGASKAAVRYFTESMKIDLKERNVIVQSVSPGFVETPLTDKNDFEMPMKITAPEAAKALLKGIEKQHSTIYFPTVFGLILRSLSRLPGRMQVWLSSKLQ</sequence>
<comment type="similarity">
    <text evidence="1">Belongs to the short-chain dehydrogenases/reductases (SDR) family.</text>
</comment>
<dbReference type="PANTHER" id="PTHR44196">
    <property type="entry name" value="DEHYDROGENASE/REDUCTASE SDR FAMILY MEMBER 7B"/>
    <property type="match status" value="1"/>
</dbReference>
<dbReference type="PRINTS" id="PR00081">
    <property type="entry name" value="GDHRDH"/>
</dbReference>
<name>A0ABT5L6X0_9ALTE</name>
<comment type="caution">
    <text evidence="3">The sequence shown here is derived from an EMBL/GenBank/DDBJ whole genome shotgun (WGS) entry which is preliminary data.</text>
</comment>
<dbReference type="RefSeq" id="WP_273642640.1">
    <property type="nucleotide sequence ID" value="NZ_JAQQXP010000003.1"/>
</dbReference>
<proteinExistence type="inferred from homology"/>
<dbReference type="Pfam" id="PF00106">
    <property type="entry name" value="adh_short"/>
    <property type="match status" value="1"/>
</dbReference>
<dbReference type="SUPFAM" id="SSF51735">
    <property type="entry name" value="NAD(P)-binding Rossmann-fold domains"/>
    <property type="match status" value="1"/>
</dbReference>
<evidence type="ECO:0000256" key="2">
    <source>
        <dbReference type="ARBA" id="ARBA00023002"/>
    </source>
</evidence>
<dbReference type="InterPro" id="IPR002347">
    <property type="entry name" value="SDR_fam"/>
</dbReference>
<protein>
    <submittedName>
        <fullName evidence="3">SDR family NAD(P)-dependent oxidoreductase</fullName>
    </submittedName>
</protein>
<accession>A0ABT5L6X0</accession>
<evidence type="ECO:0000313" key="3">
    <source>
        <dbReference type="EMBL" id="MDC8832784.1"/>
    </source>
</evidence>
<gene>
    <name evidence="3" type="ORF">OIK42_18690</name>
</gene>
<dbReference type="Proteomes" id="UP001218788">
    <property type="component" value="Unassembled WGS sequence"/>
</dbReference>
<dbReference type="Gene3D" id="3.40.50.720">
    <property type="entry name" value="NAD(P)-binding Rossmann-like Domain"/>
    <property type="match status" value="1"/>
</dbReference>
<reference evidence="3 4" key="1">
    <citation type="submission" date="2022-10" db="EMBL/GenBank/DDBJ databases">
        <title>Alteromonas sp. chi3 Genome sequencing.</title>
        <authorList>
            <person name="Park S."/>
        </authorList>
    </citation>
    <scope>NUCLEOTIDE SEQUENCE [LARGE SCALE GENOMIC DNA]</scope>
    <source>
        <strain evidence="4">chi3</strain>
    </source>
</reference>
<evidence type="ECO:0000313" key="4">
    <source>
        <dbReference type="Proteomes" id="UP001218788"/>
    </source>
</evidence>